<sequence>MSNCLAGYVLLMWRTERFVDDGVEVRATTAANKAISRVNAPMRVMADAVAAAEVAIDLVAKNAINVVDPVISLVNAPQAVEVAAVAV</sequence>
<protein>
    <submittedName>
        <fullName evidence="1">Uncharacterized protein</fullName>
    </submittedName>
</protein>
<dbReference type="Proteomes" id="UP000271889">
    <property type="component" value="Unassembled WGS sequence"/>
</dbReference>
<accession>A0A3P7MRL3</accession>
<dbReference type="EMBL" id="UYRV01120575">
    <property type="protein sequence ID" value="VDN32375.1"/>
    <property type="molecule type" value="Genomic_DNA"/>
</dbReference>
<feature type="non-terminal residue" evidence="1">
    <location>
        <position position="87"/>
    </location>
</feature>
<evidence type="ECO:0000313" key="2">
    <source>
        <dbReference type="Proteomes" id="UP000271889"/>
    </source>
</evidence>
<gene>
    <name evidence="1" type="ORF">CGOC_LOCUS12087</name>
</gene>
<keyword evidence="2" id="KW-1185">Reference proteome</keyword>
<organism evidence="1 2">
    <name type="scientific">Cylicostephanus goldi</name>
    <name type="common">Nematode worm</name>
    <dbReference type="NCBI Taxonomy" id="71465"/>
    <lineage>
        <taxon>Eukaryota</taxon>
        <taxon>Metazoa</taxon>
        <taxon>Ecdysozoa</taxon>
        <taxon>Nematoda</taxon>
        <taxon>Chromadorea</taxon>
        <taxon>Rhabditida</taxon>
        <taxon>Rhabditina</taxon>
        <taxon>Rhabditomorpha</taxon>
        <taxon>Strongyloidea</taxon>
        <taxon>Strongylidae</taxon>
        <taxon>Cylicostephanus</taxon>
    </lineage>
</organism>
<dbReference type="AlphaFoldDB" id="A0A3P7MRL3"/>
<proteinExistence type="predicted"/>
<evidence type="ECO:0000313" key="1">
    <source>
        <dbReference type="EMBL" id="VDN32375.1"/>
    </source>
</evidence>
<name>A0A3P7MRL3_CYLGO</name>
<reference evidence="1 2" key="1">
    <citation type="submission" date="2018-11" db="EMBL/GenBank/DDBJ databases">
        <authorList>
            <consortium name="Pathogen Informatics"/>
        </authorList>
    </citation>
    <scope>NUCLEOTIDE SEQUENCE [LARGE SCALE GENOMIC DNA]</scope>
</reference>